<accession>A0A931IH23</accession>
<dbReference type="EMBL" id="JADMLG010000014">
    <property type="protein sequence ID" value="MBH0780256.1"/>
    <property type="molecule type" value="Genomic_DNA"/>
</dbReference>
<feature type="domain" description="DUF402" evidence="2">
    <location>
        <begin position="69"/>
        <end position="191"/>
    </location>
</feature>
<sequence length="208" mass="23027">MSALVPLLVAAPTMTGIAGYMARDIRRNSDSHPPGEQAPPGPPVRRPAVEYFDLADLTGTDTRGYVRPVDRCRRAPWGLYVARADGAGRRHSETWLLPELGIRVTRAHRRPARFGKHDYRLDIGEFGEISPKRWRAVDLYLDIVARQGRPAELHGADELLAAHAAGLVDAERARRALDRATSVVDGCASHSHDLEEWLAAEGIVLTWM</sequence>
<organism evidence="3 4">
    <name type="scientific">Nocardia bovistercoris</name>
    <dbReference type="NCBI Taxonomy" id="2785916"/>
    <lineage>
        <taxon>Bacteria</taxon>
        <taxon>Bacillati</taxon>
        <taxon>Actinomycetota</taxon>
        <taxon>Actinomycetes</taxon>
        <taxon>Mycobacteriales</taxon>
        <taxon>Nocardiaceae</taxon>
        <taxon>Nocardia</taxon>
    </lineage>
</organism>
<keyword evidence="4" id="KW-1185">Reference proteome</keyword>
<dbReference type="Pfam" id="PF04167">
    <property type="entry name" value="DUF402"/>
    <property type="match status" value="1"/>
</dbReference>
<dbReference type="SUPFAM" id="SSF159234">
    <property type="entry name" value="FomD-like"/>
    <property type="match status" value="1"/>
</dbReference>
<evidence type="ECO:0000313" key="3">
    <source>
        <dbReference type="EMBL" id="MBH0780256.1"/>
    </source>
</evidence>
<dbReference type="Gene3D" id="2.40.380.10">
    <property type="entry name" value="FomD-like"/>
    <property type="match status" value="1"/>
</dbReference>
<evidence type="ECO:0000313" key="4">
    <source>
        <dbReference type="Proteomes" id="UP000655751"/>
    </source>
</evidence>
<proteinExistence type="predicted"/>
<feature type="compositionally biased region" description="Pro residues" evidence="1">
    <location>
        <begin position="36"/>
        <end position="45"/>
    </location>
</feature>
<dbReference type="InterPro" id="IPR035930">
    <property type="entry name" value="FomD-like_sf"/>
</dbReference>
<protein>
    <submittedName>
        <fullName evidence="3">DUF402 domain-containing protein</fullName>
    </submittedName>
</protein>
<evidence type="ECO:0000259" key="2">
    <source>
        <dbReference type="Pfam" id="PF04167"/>
    </source>
</evidence>
<reference evidence="3" key="1">
    <citation type="submission" date="2020-11" db="EMBL/GenBank/DDBJ databases">
        <title>Nocardia NEAU-351.nov., a novel actinomycete isolated from the cow dung.</title>
        <authorList>
            <person name="Zhang X."/>
        </authorList>
    </citation>
    <scope>NUCLEOTIDE SEQUENCE</scope>
    <source>
        <strain evidence="3">NEAU-351</strain>
    </source>
</reference>
<dbReference type="InterPro" id="IPR007295">
    <property type="entry name" value="DUF402"/>
</dbReference>
<name>A0A931IH23_9NOCA</name>
<dbReference type="RefSeq" id="WP_196152561.1">
    <property type="nucleotide sequence ID" value="NZ_JADMLG010000014.1"/>
</dbReference>
<dbReference type="Proteomes" id="UP000655751">
    <property type="component" value="Unassembled WGS sequence"/>
</dbReference>
<comment type="caution">
    <text evidence="3">The sequence shown here is derived from an EMBL/GenBank/DDBJ whole genome shotgun (WGS) entry which is preliminary data.</text>
</comment>
<dbReference type="AlphaFoldDB" id="A0A931IH23"/>
<feature type="region of interest" description="Disordered" evidence="1">
    <location>
        <begin position="26"/>
        <end position="45"/>
    </location>
</feature>
<gene>
    <name evidence="3" type="ORF">IT779_28690</name>
</gene>
<evidence type="ECO:0000256" key="1">
    <source>
        <dbReference type="SAM" id="MobiDB-lite"/>
    </source>
</evidence>